<dbReference type="GO" id="GO:0008094">
    <property type="term" value="F:ATP-dependent activity, acting on DNA"/>
    <property type="evidence" value="ECO:0007669"/>
    <property type="project" value="TreeGrafter"/>
</dbReference>
<keyword evidence="1" id="KW-0547">Nucleotide-binding</keyword>
<dbReference type="GO" id="GO:0005634">
    <property type="term" value="C:nucleus"/>
    <property type="evidence" value="ECO:0007669"/>
    <property type="project" value="TreeGrafter"/>
</dbReference>
<organism evidence="5 6">
    <name type="scientific">Candida viswanathii</name>
    <dbReference type="NCBI Taxonomy" id="5486"/>
    <lineage>
        <taxon>Eukaryota</taxon>
        <taxon>Fungi</taxon>
        <taxon>Dikarya</taxon>
        <taxon>Ascomycota</taxon>
        <taxon>Saccharomycotina</taxon>
        <taxon>Pichiomycetes</taxon>
        <taxon>Debaryomycetaceae</taxon>
        <taxon>Candida/Lodderomyces clade</taxon>
        <taxon>Candida</taxon>
    </lineage>
</organism>
<gene>
    <name evidence="5" type="ORF">Cantr_07303</name>
</gene>
<evidence type="ECO:0000313" key="5">
    <source>
        <dbReference type="EMBL" id="RCK58887.1"/>
    </source>
</evidence>
<dbReference type="GO" id="GO:0005524">
    <property type="term" value="F:ATP binding"/>
    <property type="evidence" value="ECO:0007669"/>
    <property type="project" value="UniProtKB-KW"/>
</dbReference>
<accession>A0A367XZ53</accession>
<evidence type="ECO:0000313" key="6">
    <source>
        <dbReference type="Proteomes" id="UP000253472"/>
    </source>
</evidence>
<evidence type="ECO:0000259" key="4">
    <source>
        <dbReference type="Pfam" id="PF00271"/>
    </source>
</evidence>
<dbReference type="EMBL" id="QLNQ01000027">
    <property type="protein sequence ID" value="RCK58887.1"/>
    <property type="molecule type" value="Genomic_DNA"/>
</dbReference>
<dbReference type="STRING" id="5486.A0A367XZ53"/>
<dbReference type="CDD" id="cd18793">
    <property type="entry name" value="SF2_C_SNF"/>
    <property type="match status" value="1"/>
</dbReference>
<dbReference type="Gene3D" id="3.40.50.300">
    <property type="entry name" value="P-loop containing nucleotide triphosphate hydrolases"/>
    <property type="match status" value="1"/>
</dbReference>
<dbReference type="SUPFAM" id="SSF52540">
    <property type="entry name" value="P-loop containing nucleoside triphosphate hydrolases"/>
    <property type="match status" value="1"/>
</dbReference>
<dbReference type="AlphaFoldDB" id="A0A367XZ53"/>
<keyword evidence="6" id="KW-1185">Reference proteome</keyword>
<dbReference type="InterPro" id="IPR027417">
    <property type="entry name" value="P-loop_NTPase"/>
</dbReference>
<keyword evidence="2" id="KW-0378">Hydrolase</keyword>
<proteinExistence type="predicted"/>
<comment type="caution">
    <text evidence="5">The sequence shown here is derived from an EMBL/GenBank/DDBJ whole genome shotgun (WGS) entry which is preliminary data.</text>
</comment>
<dbReference type="InterPro" id="IPR050628">
    <property type="entry name" value="SNF2_RAD54_helicase_TF"/>
</dbReference>
<feature type="domain" description="Helicase C-terminal" evidence="4">
    <location>
        <begin position="92"/>
        <end position="146"/>
    </location>
</feature>
<name>A0A367XZ53_9ASCO</name>
<dbReference type="GO" id="GO:0016787">
    <property type="term" value="F:hydrolase activity"/>
    <property type="evidence" value="ECO:0007669"/>
    <property type="project" value="UniProtKB-KW"/>
</dbReference>
<dbReference type="Pfam" id="PF00271">
    <property type="entry name" value="Helicase_C"/>
    <property type="match status" value="1"/>
</dbReference>
<dbReference type="InterPro" id="IPR049730">
    <property type="entry name" value="SNF2/RAD54-like_C"/>
</dbReference>
<evidence type="ECO:0000256" key="3">
    <source>
        <dbReference type="ARBA" id="ARBA00022840"/>
    </source>
</evidence>
<dbReference type="InterPro" id="IPR001650">
    <property type="entry name" value="Helicase_C-like"/>
</dbReference>
<reference evidence="5 6" key="1">
    <citation type="submission" date="2018-06" db="EMBL/GenBank/DDBJ databases">
        <title>Whole genome sequencing of Candida tropicalis (genome annotated by CSBL at Korea University).</title>
        <authorList>
            <person name="Ahn J."/>
        </authorList>
    </citation>
    <scope>NUCLEOTIDE SEQUENCE [LARGE SCALE GENOMIC DNA]</scope>
    <source>
        <strain evidence="5 6">ATCC 20962</strain>
    </source>
</reference>
<evidence type="ECO:0000256" key="2">
    <source>
        <dbReference type="ARBA" id="ARBA00022801"/>
    </source>
</evidence>
<sequence length="196" mass="22166">MGRLEISKQETYCRKEETSASKAAKRPDRTGSCDYRHGVVMNRVLDGQDQDQEVLNSNIPEEELQVKGLKVDLYPHQIRAVKLLPEEDRAYKDERWHIIEEFDRDDSITVLLASFGSASVGLNLTMASRVIFLDPWWNPVVHDQACDGSIESAKSVMLTFPKSITKIPGRTTFTTSWAGRKSCRNGSASQPRTHIE</sequence>
<dbReference type="GO" id="GO:0006281">
    <property type="term" value="P:DNA repair"/>
    <property type="evidence" value="ECO:0007669"/>
    <property type="project" value="TreeGrafter"/>
</dbReference>
<dbReference type="OrthoDB" id="423559at2759"/>
<dbReference type="Proteomes" id="UP000253472">
    <property type="component" value="Unassembled WGS sequence"/>
</dbReference>
<keyword evidence="3" id="KW-0067">ATP-binding</keyword>
<evidence type="ECO:0000256" key="1">
    <source>
        <dbReference type="ARBA" id="ARBA00022741"/>
    </source>
</evidence>
<protein>
    <recommendedName>
        <fullName evidence="4">Helicase C-terminal domain-containing protein</fullName>
    </recommendedName>
</protein>
<dbReference type="PANTHER" id="PTHR45626">
    <property type="entry name" value="TRANSCRIPTION TERMINATION FACTOR 2-RELATED"/>
    <property type="match status" value="1"/>
</dbReference>